<feature type="transmembrane region" description="Helical" evidence="2">
    <location>
        <begin position="628"/>
        <end position="648"/>
    </location>
</feature>
<organism evidence="3 4">
    <name type="scientific">Acrodontium crateriforme</name>
    <dbReference type="NCBI Taxonomy" id="150365"/>
    <lineage>
        <taxon>Eukaryota</taxon>
        <taxon>Fungi</taxon>
        <taxon>Dikarya</taxon>
        <taxon>Ascomycota</taxon>
        <taxon>Pezizomycotina</taxon>
        <taxon>Dothideomycetes</taxon>
        <taxon>Dothideomycetidae</taxon>
        <taxon>Mycosphaerellales</taxon>
        <taxon>Teratosphaeriaceae</taxon>
        <taxon>Acrodontium</taxon>
    </lineage>
</organism>
<reference evidence="3 4" key="1">
    <citation type="submission" date="2023-11" db="EMBL/GenBank/DDBJ databases">
        <title>An acidophilic fungus is an integral part of prey digestion in a carnivorous sundew plant.</title>
        <authorList>
            <person name="Tsai I.J."/>
        </authorList>
    </citation>
    <scope>NUCLEOTIDE SEQUENCE [LARGE SCALE GENOMIC DNA]</scope>
    <source>
        <strain evidence="3">169a</strain>
    </source>
</reference>
<sequence>MATDSPDAVATSVADAPVEQDGIAATNSLLSSMTLAQQTQQSRQPTETSSTSTSTSSLQKTQSSGELIPPTSRTTSTSNSPHTSRTTSPVRKDSRPTLSTISSTQPSAAAIQRALSAASVPQLGPVPTTDGVSRLPRAPKSLGSMSGETTPQWPLSPRKSPPSSAASSRRGSTKGGHKLELIKAPVINVEPSSLPSPSSIPTKAAAEEVRKTDPQFQVPLPKTTPRGLSGRLTLETVQENTGDTIDASPAASLATADLKPLSRVTEDDKDKREPAETLQPIESGSESAGYKSDQNRGRRESSNTGTIKSKVTNKEGYGTLSSAKSRLAEGKREMTVETETVPSIPQSALNAGDRIAIGRADNSGTIRTKPSVETIRPKKDRKKASQKPRSVTQGTASSKADIFEARVANVVEAENGSSDSDETFVYESNPPEPQRTRRRHSRTPSVTSAHSTADLRSRPFGDDERRIAGKRSMKFSSNQNDFDSPESRSGTVRSTYRTRRTPRYDRERDGRNATLDSELPFTQASKLRSAQLESRYSRPASPRSPHSFQNQQQRAPGDQGIFGRKAEQSFDFDGEGADDERTPLVGSVRTARGGRNRRLHSSGGPRAMDEFYVVHQRSKFSGFVRGCLLGVSVLIGVIICAILFLVFWNRPLYDVHVRGIKNVLATEQELILDLVVGAVNPNALSIQVSDMDINVFARSKHVSKNHTDPDPHRVSFRSVRGRRRFENSDIVLTTECGSYDSCRDLSLHWHAPRDGVDHGTDPMPPDEELDSQTMLLGQVFQFDQPLNFENSIWSRHLTYSVGELKLYKPGNESEEGGTERWAEVLNYPFELIVRGVLKYNLPISSKTQKVAVEASVLVHPEDGVDSSGRERVEEVDHSEHRQWTDWKDSSNKKDDSYSALSSGDKSS</sequence>
<dbReference type="PANTHER" id="PTHR28258:SF1">
    <property type="entry name" value="VACUOLAR SEGREGATION PROTEIN 7"/>
    <property type="match status" value="1"/>
</dbReference>
<dbReference type="EMBL" id="CP138583">
    <property type="protein sequence ID" value="WPH00500.1"/>
    <property type="molecule type" value="Genomic_DNA"/>
</dbReference>
<dbReference type="InterPro" id="IPR024260">
    <property type="entry name" value="Vac7"/>
</dbReference>
<feature type="compositionally biased region" description="Basic and acidic residues" evidence="1">
    <location>
        <begin position="453"/>
        <end position="467"/>
    </location>
</feature>
<feature type="compositionally biased region" description="Basic and acidic residues" evidence="1">
    <location>
        <begin position="264"/>
        <end position="275"/>
    </location>
</feature>
<feature type="compositionally biased region" description="Polar residues" evidence="1">
    <location>
        <begin position="898"/>
        <end position="907"/>
    </location>
</feature>
<proteinExistence type="predicted"/>
<evidence type="ECO:0000256" key="1">
    <source>
        <dbReference type="SAM" id="MobiDB-lite"/>
    </source>
</evidence>
<dbReference type="Pfam" id="PF12751">
    <property type="entry name" value="Vac7"/>
    <property type="match status" value="1"/>
</dbReference>
<feature type="compositionally biased region" description="Basic and acidic residues" evidence="1">
    <location>
        <begin position="502"/>
        <end position="511"/>
    </location>
</feature>
<feature type="region of interest" description="Disordered" evidence="1">
    <location>
        <begin position="34"/>
        <end position="560"/>
    </location>
</feature>
<dbReference type="GO" id="GO:0000329">
    <property type="term" value="C:fungal-type vacuole membrane"/>
    <property type="evidence" value="ECO:0007669"/>
    <property type="project" value="TreeGrafter"/>
</dbReference>
<dbReference type="GO" id="GO:1903778">
    <property type="term" value="P:protein localization to vacuolar membrane"/>
    <property type="evidence" value="ECO:0007669"/>
    <property type="project" value="TreeGrafter"/>
</dbReference>
<feature type="compositionally biased region" description="Polar residues" evidence="1">
    <location>
        <begin position="520"/>
        <end position="532"/>
    </location>
</feature>
<feature type="compositionally biased region" description="Low complexity" evidence="1">
    <location>
        <begin position="107"/>
        <end position="119"/>
    </location>
</feature>
<dbReference type="GO" id="GO:0010513">
    <property type="term" value="P:positive regulation of phosphatidylinositol biosynthetic process"/>
    <property type="evidence" value="ECO:0007669"/>
    <property type="project" value="TreeGrafter"/>
</dbReference>
<feature type="compositionally biased region" description="Low complexity" evidence="1">
    <location>
        <begin position="156"/>
        <end position="170"/>
    </location>
</feature>
<keyword evidence="2" id="KW-0812">Transmembrane</keyword>
<feature type="compositionally biased region" description="Low complexity" evidence="1">
    <location>
        <begin position="537"/>
        <end position="547"/>
    </location>
</feature>
<evidence type="ECO:0000313" key="4">
    <source>
        <dbReference type="Proteomes" id="UP001303373"/>
    </source>
</evidence>
<keyword evidence="2" id="KW-1133">Transmembrane helix</keyword>
<dbReference type="Proteomes" id="UP001303373">
    <property type="component" value="Chromosome 4"/>
</dbReference>
<protein>
    <submittedName>
        <fullName evidence="3">Uncharacterized protein</fullName>
    </submittedName>
</protein>
<feature type="compositionally biased region" description="Polar residues" evidence="1">
    <location>
        <begin position="143"/>
        <end position="153"/>
    </location>
</feature>
<keyword evidence="4" id="KW-1185">Reference proteome</keyword>
<keyword evidence="2" id="KW-0472">Membrane</keyword>
<feature type="compositionally biased region" description="Basic and acidic residues" evidence="1">
    <location>
        <begin position="862"/>
        <end position="896"/>
    </location>
</feature>
<feature type="compositionally biased region" description="Basic and acidic residues" evidence="1">
    <location>
        <begin position="326"/>
        <end position="335"/>
    </location>
</feature>
<evidence type="ECO:0000256" key="2">
    <source>
        <dbReference type="SAM" id="Phobius"/>
    </source>
</evidence>
<feature type="compositionally biased region" description="Polar residues" evidence="1">
    <location>
        <begin position="337"/>
        <end position="349"/>
    </location>
</feature>
<feature type="region of interest" description="Disordered" evidence="1">
    <location>
        <begin position="1"/>
        <end position="20"/>
    </location>
</feature>
<gene>
    <name evidence="3" type="ORF">R9X50_00332900</name>
</gene>
<feature type="compositionally biased region" description="Polar residues" evidence="1">
    <location>
        <begin position="387"/>
        <end position="398"/>
    </location>
</feature>
<feature type="compositionally biased region" description="Low complexity" evidence="1">
    <location>
        <begin position="37"/>
        <end position="89"/>
    </location>
</feature>
<evidence type="ECO:0000313" key="3">
    <source>
        <dbReference type="EMBL" id="WPH00500.1"/>
    </source>
</evidence>
<dbReference type="GO" id="GO:0070772">
    <property type="term" value="C:PAS complex"/>
    <property type="evidence" value="ECO:0007669"/>
    <property type="project" value="TreeGrafter"/>
</dbReference>
<feature type="compositionally biased region" description="Polar residues" evidence="1">
    <location>
        <begin position="96"/>
        <end position="106"/>
    </location>
</feature>
<accession>A0AAQ3M443</accession>
<dbReference type="GO" id="GO:0000011">
    <property type="term" value="P:vacuole inheritance"/>
    <property type="evidence" value="ECO:0007669"/>
    <property type="project" value="TreeGrafter"/>
</dbReference>
<dbReference type="PANTHER" id="PTHR28258">
    <property type="entry name" value="VACUOLAR SEGREGATION PROTEIN 7"/>
    <property type="match status" value="1"/>
</dbReference>
<feature type="compositionally biased region" description="Low complexity" evidence="1">
    <location>
        <begin position="191"/>
        <end position="201"/>
    </location>
</feature>
<name>A0AAQ3M443_9PEZI</name>
<feature type="region of interest" description="Disordered" evidence="1">
    <location>
        <begin position="862"/>
        <end position="907"/>
    </location>
</feature>
<dbReference type="AlphaFoldDB" id="A0AAQ3M443"/>